<gene>
    <name evidence="1" type="ORF">AVEN_88758_1</name>
</gene>
<accession>A0A4Y2FBP0</accession>
<dbReference type="Proteomes" id="UP000499080">
    <property type="component" value="Unassembled WGS sequence"/>
</dbReference>
<organism evidence="1 2">
    <name type="scientific">Araneus ventricosus</name>
    <name type="common">Orbweaver spider</name>
    <name type="synonym">Epeira ventricosa</name>
    <dbReference type="NCBI Taxonomy" id="182803"/>
    <lineage>
        <taxon>Eukaryota</taxon>
        <taxon>Metazoa</taxon>
        <taxon>Ecdysozoa</taxon>
        <taxon>Arthropoda</taxon>
        <taxon>Chelicerata</taxon>
        <taxon>Arachnida</taxon>
        <taxon>Araneae</taxon>
        <taxon>Araneomorphae</taxon>
        <taxon>Entelegynae</taxon>
        <taxon>Araneoidea</taxon>
        <taxon>Araneidae</taxon>
        <taxon>Araneus</taxon>
    </lineage>
</organism>
<comment type="caution">
    <text evidence="1">The sequence shown here is derived from an EMBL/GenBank/DDBJ whole genome shotgun (WGS) entry which is preliminary data.</text>
</comment>
<name>A0A4Y2FBP0_ARAVE</name>
<evidence type="ECO:0000313" key="2">
    <source>
        <dbReference type="Proteomes" id="UP000499080"/>
    </source>
</evidence>
<dbReference type="AlphaFoldDB" id="A0A4Y2FBP0"/>
<dbReference type="EMBL" id="BGPR01095283">
    <property type="protein sequence ID" value="GBM37856.1"/>
    <property type="molecule type" value="Genomic_DNA"/>
</dbReference>
<protein>
    <submittedName>
        <fullName evidence="1">Uncharacterized protein</fullName>
    </submittedName>
</protein>
<keyword evidence="2" id="KW-1185">Reference proteome</keyword>
<proteinExistence type="predicted"/>
<sequence>MHRWTKDYGCYKYSSFVCNYSQDYSNIVDGYALSIRTSSCSLEAFLLLIQARHKYSSFVCTCNQDYSNTVDRYALSIRTSRCTLACWILDDFLDLIQTRHK</sequence>
<evidence type="ECO:0000313" key="1">
    <source>
        <dbReference type="EMBL" id="GBM37856.1"/>
    </source>
</evidence>
<reference evidence="1 2" key="1">
    <citation type="journal article" date="2019" name="Sci. Rep.">
        <title>Orb-weaving spider Araneus ventricosus genome elucidates the spidroin gene catalogue.</title>
        <authorList>
            <person name="Kono N."/>
            <person name="Nakamura H."/>
            <person name="Ohtoshi R."/>
            <person name="Moran D.A.P."/>
            <person name="Shinohara A."/>
            <person name="Yoshida Y."/>
            <person name="Fujiwara M."/>
            <person name="Mori M."/>
            <person name="Tomita M."/>
            <person name="Arakawa K."/>
        </authorList>
    </citation>
    <scope>NUCLEOTIDE SEQUENCE [LARGE SCALE GENOMIC DNA]</scope>
</reference>